<dbReference type="InterPro" id="IPR050582">
    <property type="entry name" value="HAD-like_SerB"/>
</dbReference>
<dbReference type="NCBIfam" id="TIGR01488">
    <property type="entry name" value="HAD-SF-IB"/>
    <property type="match status" value="1"/>
</dbReference>
<dbReference type="InterPro" id="IPR023214">
    <property type="entry name" value="HAD_sf"/>
</dbReference>
<dbReference type="Gene3D" id="3.40.50.1000">
    <property type="entry name" value="HAD superfamily/HAD-like"/>
    <property type="match status" value="1"/>
</dbReference>
<dbReference type="Pfam" id="PF12710">
    <property type="entry name" value="HAD"/>
    <property type="match status" value="1"/>
</dbReference>
<reference evidence="1" key="2">
    <citation type="submission" date="2021-05" db="EMBL/GenBank/DDBJ databases">
        <title>Protein family content uncovers lineage relationships and bacterial pathway maintenance mechanisms in DPANN archaea.</title>
        <authorList>
            <person name="Castelle C.J."/>
            <person name="Meheust R."/>
            <person name="Jaffe A.L."/>
            <person name="Seitz K."/>
            <person name="Gong X."/>
            <person name="Baker B.J."/>
            <person name="Banfield J.F."/>
        </authorList>
    </citation>
    <scope>NUCLEOTIDE SEQUENCE</scope>
    <source>
        <strain evidence="1">RIFCSPLOWO2_01_FULL_58_19</strain>
    </source>
</reference>
<sequence>MRKAVFSDWDKTLTKVYSSHGFMQYCAERGLIEKRHAEYIRETTIRMKEGKLTYLDSLECFKRAIQGFVGLDMTAARKAAEAFAQEFYAEDNVYEFVPSLVREARDKGYDLVVVTGSLSFLVEAIGEKAGVQEVIGTRERVEDGRISGFDEGVLSVEGKAQAVKTYARLHNMRLGDCIGVGDTLHDAGFLAACGKAIAFDPDKELRELAERKNWVIAGEESILTALNAYW</sequence>
<dbReference type="EMBL" id="JAGVWE010000002">
    <property type="protein sequence ID" value="MBS3062726.1"/>
    <property type="molecule type" value="Genomic_DNA"/>
</dbReference>
<dbReference type="Proteomes" id="UP000678237">
    <property type="component" value="Unassembled WGS sequence"/>
</dbReference>
<protein>
    <submittedName>
        <fullName evidence="1">HAD family phosphatase</fullName>
    </submittedName>
</protein>
<reference evidence="1" key="1">
    <citation type="submission" date="2021-03" db="EMBL/GenBank/DDBJ databases">
        <authorList>
            <person name="Jaffe A."/>
        </authorList>
    </citation>
    <scope>NUCLEOTIDE SEQUENCE</scope>
    <source>
        <strain evidence="1">RIFCSPLOWO2_01_FULL_58_19</strain>
    </source>
</reference>
<evidence type="ECO:0000313" key="1">
    <source>
        <dbReference type="EMBL" id="MBS3062726.1"/>
    </source>
</evidence>
<dbReference type="AlphaFoldDB" id="A0A8T4LIK6"/>
<dbReference type="SUPFAM" id="SSF56784">
    <property type="entry name" value="HAD-like"/>
    <property type="match status" value="1"/>
</dbReference>
<dbReference type="Gene3D" id="1.20.1440.100">
    <property type="entry name" value="SG protein - dephosphorylation function"/>
    <property type="match status" value="1"/>
</dbReference>
<comment type="caution">
    <text evidence="1">The sequence shown here is derived from an EMBL/GenBank/DDBJ whole genome shotgun (WGS) entry which is preliminary data.</text>
</comment>
<dbReference type="InterPro" id="IPR036412">
    <property type="entry name" value="HAD-like_sf"/>
</dbReference>
<evidence type="ECO:0000313" key="2">
    <source>
        <dbReference type="Proteomes" id="UP000678237"/>
    </source>
</evidence>
<dbReference type="PANTHER" id="PTHR43344">
    <property type="entry name" value="PHOSPHOSERINE PHOSPHATASE"/>
    <property type="match status" value="1"/>
</dbReference>
<gene>
    <name evidence="1" type="ORF">J4203_02550</name>
</gene>
<organism evidence="1 2">
    <name type="scientific">Candidatus Iainarchaeum sp</name>
    <dbReference type="NCBI Taxonomy" id="3101447"/>
    <lineage>
        <taxon>Archaea</taxon>
        <taxon>Candidatus Iainarchaeota</taxon>
        <taxon>Candidatus Iainarchaeia</taxon>
        <taxon>Candidatus Iainarchaeales</taxon>
        <taxon>Candidatus Iainarchaeaceae</taxon>
        <taxon>Candidatus Iainarchaeum</taxon>
    </lineage>
</organism>
<proteinExistence type="predicted"/>
<name>A0A8T4LIK6_9ARCH</name>
<accession>A0A8T4LIK6</accession>